<feature type="non-terminal residue" evidence="1">
    <location>
        <position position="373"/>
    </location>
</feature>
<comment type="caution">
    <text evidence="1">The sequence shown here is derived from an EMBL/GenBank/DDBJ whole genome shotgun (WGS) entry which is preliminary data.</text>
</comment>
<accession>A0AA39NRF0</accession>
<dbReference type="EMBL" id="JAUEPS010000001">
    <property type="protein sequence ID" value="KAK0470239.1"/>
    <property type="molecule type" value="Genomic_DNA"/>
</dbReference>
<keyword evidence="2" id="KW-1185">Reference proteome</keyword>
<protein>
    <recommendedName>
        <fullName evidence="3">Heterokaryon incompatibility domain-containing protein</fullName>
    </recommendedName>
</protein>
<name>A0AA39NRF0_ARMTA</name>
<reference evidence="1" key="1">
    <citation type="submission" date="2023-06" db="EMBL/GenBank/DDBJ databases">
        <authorList>
            <consortium name="Lawrence Berkeley National Laboratory"/>
            <person name="Ahrendt S."/>
            <person name="Sahu N."/>
            <person name="Indic B."/>
            <person name="Wong-Bajracharya J."/>
            <person name="Merenyi Z."/>
            <person name="Ke H.-M."/>
            <person name="Monk M."/>
            <person name="Kocsube S."/>
            <person name="Drula E."/>
            <person name="Lipzen A."/>
            <person name="Balint B."/>
            <person name="Henrissat B."/>
            <person name="Andreopoulos B."/>
            <person name="Martin F.M."/>
            <person name="Harder C.B."/>
            <person name="Rigling D."/>
            <person name="Ford K.L."/>
            <person name="Foster G.D."/>
            <person name="Pangilinan J."/>
            <person name="Papanicolaou A."/>
            <person name="Barry K."/>
            <person name="LaButti K."/>
            <person name="Viragh M."/>
            <person name="Koriabine M."/>
            <person name="Yan M."/>
            <person name="Riley R."/>
            <person name="Champramary S."/>
            <person name="Plett K.L."/>
            <person name="Tsai I.J."/>
            <person name="Slot J."/>
            <person name="Sipos G."/>
            <person name="Plett J."/>
            <person name="Nagy L.G."/>
            <person name="Grigoriev I.V."/>
        </authorList>
    </citation>
    <scope>NUCLEOTIDE SEQUENCE</scope>
    <source>
        <strain evidence="1">CCBAS 213</strain>
    </source>
</reference>
<organism evidence="1 2">
    <name type="scientific">Armillaria tabescens</name>
    <name type="common">Ringless honey mushroom</name>
    <name type="synonym">Agaricus tabescens</name>
    <dbReference type="NCBI Taxonomy" id="1929756"/>
    <lineage>
        <taxon>Eukaryota</taxon>
        <taxon>Fungi</taxon>
        <taxon>Dikarya</taxon>
        <taxon>Basidiomycota</taxon>
        <taxon>Agaricomycotina</taxon>
        <taxon>Agaricomycetes</taxon>
        <taxon>Agaricomycetidae</taxon>
        <taxon>Agaricales</taxon>
        <taxon>Marasmiineae</taxon>
        <taxon>Physalacriaceae</taxon>
        <taxon>Desarmillaria</taxon>
    </lineage>
</organism>
<evidence type="ECO:0000313" key="2">
    <source>
        <dbReference type="Proteomes" id="UP001175211"/>
    </source>
</evidence>
<dbReference type="RefSeq" id="XP_060340032.1">
    <property type="nucleotide sequence ID" value="XM_060466400.1"/>
</dbReference>
<dbReference type="Proteomes" id="UP001175211">
    <property type="component" value="Unassembled WGS sequence"/>
</dbReference>
<evidence type="ECO:0008006" key="3">
    <source>
        <dbReference type="Google" id="ProtNLM"/>
    </source>
</evidence>
<gene>
    <name evidence="1" type="ORF">EV420DRAFT_1215455</name>
</gene>
<sequence length="373" mass="42763">EYTGIRPVISSPLADTPCATLGIQGLLDRLNTTLGTSHTLTRSLSSLLKDCISKNYDFGVAYGRLRQLWYTRDWSNIRDTFRELEEEDWEMRQKALVGNQIVEPHLPPRRTTGLGQYHMRGWDEEDRVDVWTPINGYGWPVPIPKDTNLNLIRIEMLNRRVEYYHEAEYVWLDVLCLRQVSVGPGEDMRMEEWKLDVPTIGAMYQSFNVVCYLSGLGRPLSLKEGDLESDRCWFRRAWTLQEVGRSRVIVGDTPDGPLHVKPIDNNGNYGAKLLTEFHKQLQSINPILHGSMLVALESMQNRVSTNPVDKVAGLAFVMGSKMIPAYYESQSLEEAWMALVNSVDARFRAELFGFYPEPGNASTKWRPSWEQLM</sequence>
<dbReference type="AlphaFoldDB" id="A0AA39NRF0"/>
<feature type="non-terminal residue" evidence="1">
    <location>
        <position position="1"/>
    </location>
</feature>
<evidence type="ECO:0000313" key="1">
    <source>
        <dbReference type="EMBL" id="KAK0470239.1"/>
    </source>
</evidence>
<proteinExistence type="predicted"/>
<dbReference type="GeneID" id="85349948"/>